<accession>A0A1H3EMA6</accession>
<dbReference type="Proteomes" id="UP000243778">
    <property type="component" value="Unassembled WGS sequence"/>
</dbReference>
<dbReference type="EMBL" id="FNNU01000006">
    <property type="protein sequence ID" value="SDX79707.1"/>
    <property type="molecule type" value="Genomic_DNA"/>
</dbReference>
<organism evidence="2 3">
    <name type="scientific">Pseudomonas kuykendallii</name>
    <dbReference type="NCBI Taxonomy" id="1007099"/>
    <lineage>
        <taxon>Bacteria</taxon>
        <taxon>Pseudomonadati</taxon>
        <taxon>Pseudomonadota</taxon>
        <taxon>Gammaproteobacteria</taxon>
        <taxon>Pseudomonadales</taxon>
        <taxon>Pseudomonadaceae</taxon>
        <taxon>Pseudomonas</taxon>
    </lineage>
</organism>
<reference evidence="3" key="1">
    <citation type="submission" date="2016-10" db="EMBL/GenBank/DDBJ databases">
        <authorList>
            <person name="Varghese N."/>
            <person name="Submissions S."/>
        </authorList>
    </citation>
    <scope>NUCLEOTIDE SEQUENCE [LARGE SCALE GENOMIC DNA]</scope>
    <source>
        <strain evidence="3">NRRL B-59562</strain>
    </source>
</reference>
<evidence type="ECO:0000259" key="1">
    <source>
        <dbReference type="Pfam" id="PF10547"/>
    </source>
</evidence>
<sequence>MSHTQLATVDFHGQALTVITANGQRLVAMKPICEGIGLQWEAQLKRMKRDEVLSTCMSMVDIQMPPDDQRRQVTCLPLEYLNGWLFGIDVSRCREAIRPTLIQYKRECYAALAAYWQQGKAADAPAPSLLRRRWLVSFDRNGKEVVTAVPQDACVLTLPDFLKALAVDGDLGVTGDELFEFAIAALANLRRRSAYMTKRLSELQPVQLKL</sequence>
<dbReference type="InterPro" id="IPR018875">
    <property type="entry name" value="Antirepressor_Ant_N"/>
</dbReference>
<dbReference type="Pfam" id="PF10547">
    <property type="entry name" value="P22_AR_N"/>
    <property type="match status" value="1"/>
</dbReference>
<proteinExistence type="predicted"/>
<dbReference type="PRINTS" id="PR01994">
    <property type="entry name" value="ANTIREPRESSR"/>
</dbReference>
<protein>
    <submittedName>
        <fullName evidence="2">P22_AR N-terminal domain-containing protein</fullName>
    </submittedName>
</protein>
<evidence type="ECO:0000313" key="3">
    <source>
        <dbReference type="Proteomes" id="UP000243778"/>
    </source>
</evidence>
<name>A0A1H3EMA6_9PSED</name>
<keyword evidence="3" id="KW-1185">Reference proteome</keyword>
<gene>
    <name evidence="2" type="ORF">SAMN05216287_3784</name>
</gene>
<dbReference type="RefSeq" id="WP_090231197.1">
    <property type="nucleotide sequence ID" value="NZ_FNNU01000006.1"/>
</dbReference>
<dbReference type="STRING" id="1007099.SAMN05216287_3784"/>
<evidence type="ECO:0000313" key="2">
    <source>
        <dbReference type="EMBL" id="SDX79707.1"/>
    </source>
</evidence>
<dbReference type="OrthoDB" id="1042522at2"/>
<dbReference type="AlphaFoldDB" id="A0A1H3EMA6"/>
<feature type="domain" description="Antirepressor protein ant N-terminal" evidence="1">
    <location>
        <begin position="8"/>
        <end position="121"/>
    </location>
</feature>